<dbReference type="SUPFAM" id="SSF53187">
    <property type="entry name" value="Zn-dependent exopeptidases"/>
    <property type="match status" value="1"/>
</dbReference>
<keyword evidence="3" id="KW-0645">Protease</keyword>
<dbReference type="eggNOG" id="COG1363">
    <property type="taxonomic scope" value="Bacteria"/>
</dbReference>
<evidence type="ECO:0000313" key="7">
    <source>
        <dbReference type="Proteomes" id="UP000000235"/>
    </source>
</evidence>
<gene>
    <name evidence="6" type="ordered locus">Strop_0915</name>
</gene>
<dbReference type="InterPro" id="IPR017537">
    <property type="entry name" value="Peptidase_M42_hydrolase"/>
</dbReference>
<dbReference type="EMBL" id="CP000667">
    <property type="protein sequence ID" value="ABP53392.1"/>
    <property type="molecule type" value="Genomic_DNA"/>
</dbReference>
<protein>
    <submittedName>
        <fullName evidence="6">Peptidase M42 family protein</fullName>
    </submittedName>
</protein>
<dbReference type="NCBIfam" id="TIGR03106">
    <property type="entry name" value="trio_M42_hydro"/>
    <property type="match status" value="1"/>
</dbReference>
<evidence type="ECO:0000256" key="5">
    <source>
        <dbReference type="ARBA" id="ARBA00022801"/>
    </source>
</evidence>
<dbReference type="KEGG" id="stp:Strop_0915"/>
<dbReference type="HOGENOM" id="CLU_053520_0_0_11"/>
<keyword evidence="7" id="KW-1185">Reference proteome</keyword>
<dbReference type="InterPro" id="IPR008007">
    <property type="entry name" value="Peptidase_M42"/>
</dbReference>
<proteinExistence type="inferred from homology"/>
<dbReference type="PANTHER" id="PTHR32481">
    <property type="entry name" value="AMINOPEPTIDASE"/>
    <property type="match status" value="1"/>
</dbReference>
<dbReference type="CDD" id="cd05657">
    <property type="entry name" value="M42_glucanase_like"/>
    <property type="match status" value="1"/>
</dbReference>
<dbReference type="RefSeq" id="WP_011904826.1">
    <property type="nucleotide sequence ID" value="NC_009380.1"/>
</dbReference>
<dbReference type="GO" id="GO:0046872">
    <property type="term" value="F:metal ion binding"/>
    <property type="evidence" value="ECO:0007669"/>
    <property type="project" value="UniProtKB-KW"/>
</dbReference>
<dbReference type="PANTHER" id="PTHR32481:SF7">
    <property type="entry name" value="AMINOPEPTIDASE YHFE-RELATED"/>
    <property type="match status" value="1"/>
</dbReference>
<accession>A4X3E2</accession>
<dbReference type="GO" id="GO:0006508">
    <property type="term" value="P:proteolysis"/>
    <property type="evidence" value="ECO:0007669"/>
    <property type="project" value="UniProtKB-KW"/>
</dbReference>
<dbReference type="Gene3D" id="2.40.30.40">
    <property type="entry name" value="Peptidase M42, domain 2"/>
    <property type="match status" value="1"/>
</dbReference>
<keyword evidence="5" id="KW-0378">Hydrolase</keyword>
<evidence type="ECO:0000313" key="6">
    <source>
        <dbReference type="EMBL" id="ABP53392.1"/>
    </source>
</evidence>
<evidence type="ECO:0000256" key="1">
    <source>
        <dbReference type="ARBA" id="ARBA00006272"/>
    </source>
</evidence>
<dbReference type="Gene3D" id="3.40.630.10">
    <property type="entry name" value="Zn peptidases"/>
    <property type="match status" value="1"/>
</dbReference>
<evidence type="ECO:0000256" key="3">
    <source>
        <dbReference type="ARBA" id="ARBA00022670"/>
    </source>
</evidence>
<dbReference type="SUPFAM" id="SSF101821">
    <property type="entry name" value="Aminopeptidase/glucanase lid domain"/>
    <property type="match status" value="1"/>
</dbReference>
<evidence type="ECO:0000256" key="4">
    <source>
        <dbReference type="ARBA" id="ARBA00022723"/>
    </source>
</evidence>
<name>A4X3E2_SALTO</name>
<organism evidence="6 7">
    <name type="scientific">Salinispora tropica (strain ATCC BAA-916 / DSM 44818 / JCM 13857 / NBRC 105044 / CNB-440)</name>
    <dbReference type="NCBI Taxonomy" id="369723"/>
    <lineage>
        <taxon>Bacteria</taxon>
        <taxon>Bacillati</taxon>
        <taxon>Actinomycetota</taxon>
        <taxon>Actinomycetes</taxon>
        <taxon>Micromonosporales</taxon>
        <taxon>Micromonosporaceae</taxon>
        <taxon>Salinispora</taxon>
    </lineage>
</organism>
<dbReference type="STRING" id="369723.Strop_0915"/>
<dbReference type="Proteomes" id="UP000000235">
    <property type="component" value="Chromosome"/>
</dbReference>
<reference evidence="7" key="1">
    <citation type="journal article" date="2007" name="Proc. Natl. Acad. Sci. U.S.A.">
        <title>Genome sequencing reveals complex secondary metabolome in the marine actinomycete Salinispora tropica.</title>
        <authorList>
            <person name="Udwary D.W."/>
            <person name="Zeigler L."/>
            <person name="Asolkar R.N."/>
            <person name="Singan V."/>
            <person name="Lapidus A."/>
            <person name="Fenical W."/>
            <person name="Jensen P.R."/>
            <person name="Moore B.S."/>
        </authorList>
    </citation>
    <scope>NUCLEOTIDE SEQUENCE [LARGE SCALE GENOMIC DNA]</scope>
    <source>
        <strain evidence="7">ATCC BAA-916 / DSM 44818 / CNB-440</strain>
    </source>
</reference>
<evidence type="ECO:0000256" key="2">
    <source>
        <dbReference type="ARBA" id="ARBA00022438"/>
    </source>
</evidence>
<sequence length="397" mass="42309">MTPNRPAPLPLDLDYLRHVLVELLEIPSPSGRTDHVQQYVGERLAALGIPSTLTRRGALSAYLPGPRTTGADRAIVVHTDVIGGMVKRLKENGRLELQPIGTHSARFAEGAHVRVFTDHLDQVVTGQVLPLKASGHRYNDAVDSQGIGWELVEVRVDEPVDDIAGLRALGIDVGDFVALLPNPQVTPSGYVKSRHLDDKAGVAAVLTACKALVDAGVTPAVTAHLLITVTEEIGHGASHGLDPDVAEIVSVDAAVVAPGQQSREDAATLAMGDGVGPFDYHLTRNLAAIARENDVDLVRDVFDNYRSDVAAAVEAGAHARVALLGFGVDATHGHERTHLDGLRHLTQLLCLYLQSDLVFPEWDAEPAGELVNFPSLAVQPAQEDGPREGPIGLHDLT</sequence>
<keyword evidence="4" id="KW-0479">Metal-binding</keyword>
<dbReference type="InterPro" id="IPR051464">
    <property type="entry name" value="Peptidase_M42_aminopept"/>
</dbReference>
<dbReference type="GO" id="GO:0004177">
    <property type="term" value="F:aminopeptidase activity"/>
    <property type="evidence" value="ECO:0007669"/>
    <property type="project" value="UniProtKB-KW"/>
</dbReference>
<keyword evidence="2" id="KW-0031">Aminopeptidase</keyword>
<comment type="similarity">
    <text evidence="1">Belongs to the peptidase M42 family.</text>
</comment>
<dbReference type="InterPro" id="IPR023367">
    <property type="entry name" value="Peptidase_M42_dom2"/>
</dbReference>
<dbReference type="AlphaFoldDB" id="A4X3E2"/>
<dbReference type="Pfam" id="PF05343">
    <property type="entry name" value="Peptidase_M42"/>
    <property type="match status" value="1"/>
</dbReference>
<dbReference type="PATRIC" id="fig|369723.5.peg.933"/>